<evidence type="ECO:0000259" key="22">
    <source>
        <dbReference type="PROSITE" id="PS50011"/>
    </source>
</evidence>
<evidence type="ECO:0000256" key="7">
    <source>
        <dbReference type="ARBA" id="ARBA00022692"/>
    </source>
</evidence>
<evidence type="ECO:0000256" key="6">
    <source>
        <dbReference type="ARBA" id="ARBA00022679"/>
    </source>
</evidence>
<comment type="similarity">
    <text evidence="3">In the C-terminal section; belongs to the protein kinase superfamily. Ser/Thr protein kinase family.</text>
</comment>
<dbReference type="InterPro" id="IPR000719">
    <property type="entry name" value="Prot_kinase_dom"/>
</dbReference>
<keyword evidence="9" id="KW-0430">Lectin</keyword>
<dbReference type="Proteomes" id="UP001085076">
    <property type="component" value="Miscellaneous, Linkage group lg02"/>
</dbReference>
<dbReference type="Gene3D" id="1.10.510.10">
    <property type="entry name" value="Transferase(Phosphotransferase) domain 1"/>
    <property type="match status" value="1"/>
</dbReference>
<dbReference type="InterPro" id="IPR011009">
    <property type="entry name" value="Kinase-like_dom_sf"/>
</dbReference>
<keyword evidence="8 21" id="KW-0732">Signal</keyword>
<dbReference type="InterPro" id="IPR001220">
    <property type="entry name" value="Legume_lectin_dom"/>
</dbReference>
<keyword evidence="13 20" id="KW-1133">Transmembrane helix</keyword>
<evidence type="ECO:0000256" key="18">
    <source>
        <dbReference type="ARBA" id="ARBA00048679"/>
    </source>
</evidence>
<evidence type="ECO:0000256" key="1">
    <source>
        <dbReference type="ARBA" id="ARBA00004479"/>
    </source>
</evidence>
<evidence type="ECO:0000256" key="21">
    <source>
        <dbReference type="SAM" id="SignalP"/>
    </source>
</evidence>
<comment type="similarity">
    <text evidence="2">In the N-terminal section; belongs to the leguminous lectin family.</text>
</comment>
<dbReference type="GO" id="GO:0016020">
    <property type="term" value="C:membrane"/>
    <property type="evidence" value="ECO:0007669"/>
    <property type="project" value="UniProtKB-SubCell"/>
</dbReference>
<dbReference type="OrthoDB" id="543442at2759"/>
<evidence type="ECO:0000256" key="16">
    <source>
        <dbReference type="ARBA" id="ARBA00023180"/>
    </source>
</evidence>
<feature type="signal peptide" evidence="21">
    <location>
        <begin position="1"/>
        <end position="17"/>
    </location>
</feature>
<keyword evidence="15" id="KW-0675">Receptor</keyword>
<dbReference type="PANTHER" id="PTHR27007">
    <property type="match status" value="1"/>
</dbReference>
<evidence type="ECO:0000256" key="2">
    <source>
        <dbReference type="ARBA" id="ARBA00008536"/>
    </source>
</evidence>
<dbReference type="SMART" id="SM00220">
    <property type="entry name" value="S_TKc"/>
    <property type="match status" value="1"/>
</dbReference>
<keyword evidence="5" id="KW-0723">Serine/threonine-protein kinase</keyword>
<keyword evidence="7 20" id="KW-0812">Transmembrane</keyword>
<dbReference type="InterPro" id="IPR013320">
    <property type="entry name" value="ConA-like_dom_sf"/>
</dbReference>
<feature type="domain" description="Protein kinase" evidence="22">
    <location>
        <begin position="339"/>
        <end position="620"/>
    </location>
</feature>
<dbReference type="InterPro" id="IPR050528">
    <property type="entry name" value="L-type_Lectin-RKs"/>
</dbReference>
<dbReference type="PROSITE" id="PS00107">
    <property type="entry name" value="PROTEIN_KINASE_ATP"/>
    <property type="match status" value="1"/>
</dbReference>
<keyword evidence="6" id="KW-0808">Transferase</keyword>
<keyword evidence="16" id="KW-0325">Glycoprotein</keyword>
<sequence>MLLKIVFLALLSQVAHLAGDDFTYNGFNGVNLTLDGLASITPNGLLSLTNDTIHGQGHAFYSVPQKFKKYPADNVLSFSTTFVFGIIPEDPTLGSAGFTFVLSPTSDLMTQGSPNYFLGLFNMTNNGNQSNHIFAVEFDTYNSPEANDINNNHVGIDINGYISKKSYPAGFTSDEDGKFHDLLLFSGEPMQVWIEYNATDMQINVTLSPLWTPKPKNALLSCSVNLSSIILDQMFVGFSASTGTIYTYQYILGWSFKVDGKVPELNLSSLPPLPRIKKKAKILSLWLPIALLVFVLITAAVTFVVLRRKKFSELHEDWELDLDSTRLSYEQLYKATRGFKDENLLGIGGFGRVYRGVLPASRVDVAVKRLSYESKHGVRESVAEIVSLDKLRHRNIVQLLGYCRLKSELLLVYEFMPNGSLDNFLFSKGEQTLDWGQRFHIIKGVASGLLYLHEGWDQVVIHRDIKASNVLLDSDMNGRLGDFGLARLYDHSAAPHTTNVVGTLGFLAPELARSCKATTSSDVFAFGAFLLEVACGRRAIEPSKHDEIEEVLVDWVFENWKMGMIHETKDPRLGDNYVLEELDLVLKLALLCSHPSPSARPSMREATAILNGDLALPPLLQE</sequence>
<dbReference type="Gene3D" id="2.60.120.200">
    <property type="match status" value="1"/>
</dbReference>
<dbReference type="EC" id="2.7.11.1" evidence="4"/>
<comment type="catalytic activity">
    <reaction evidence="17">
        <text>L-threonyl-[protein] + ATP = O-phospho-L-threonyl-[protein] + ADP + H(+)</text>
        <dbReference type="Rhea" id="RHEA:46608"/>
        <dbReference type="Rhea" id="RHEA-COMP:11060"/>
        <dbReference type="Rhea" id="RHEA-COMP:11605"/>
        <dbReference type="ChEBI" id="CHEBI:15378"/>
        <dbReference type="ChEBI" id="CHEBI:30013"/>
        <dbReference type="ChEBI" id="CHEBI:30616"/>
        <dbReference type="ChEBI" id="CHEBI:61977"/>
        <dbReference type="ChEBI" id="CHEBI:456216"/>
        <dbReference type="EC" id="2.7.11.1"/>
    </reaction>
</comment>
<evidence type="ECO:0000256" key="19">
    <source>
        <dbReference type="PROSITE-ProRule" id="PRU10141"/>
    </source>
</evidence>
<name>A0A9D5CY54_9LILI</name>
<organism evidence="23 24">
    <name type="scientific">Dioscorea zingiberensis</name>
    <dbReference type="NCBI Taxonomy" id="325984"/>
    <lineage>
        <taxon>Eukaryota</taxon>
        <taxon>Viridiplantae</taxon>
        <taxon>Streptophyta</taxon>
        <taxon>Embryophyta</taxon>
        <taxon>Tracheophyta</taxon>
        <taxon>Spermatophyta</taxon>
        <taxon>Magnoliopsida</taxon>
        <taxon>Liliopsida</taxon>
        <taxon>Dioscoreales</taxon>
        <taxon>Dioscoreaceae</taxon>
        <taxon>Dioscorea</taxon>
    </lineage>
</organism>
<dbReference type="FunFam" id="2.60.120.200:FF:000051">
    <property type="entry name" value="L-type lectin-domain containing receptor kinase V.9"/>
    <property type="match status" value="1"/>
</dbReference>
<feature type="binding site" evidence="19">
    <location>
        <position position="368"/>
    </location>
    <ligand>
        <name>ATP</name>
        <dbReference type="ChEBI" id="CHEBI:30616"/>
    </ligand>
</feature>
<evidence type="ECO:0000256" key="15">
    <source>
        <dbReference type="ARBA" id="ARBA00023170"/>
    </source>
</evidence>
<evidence type="ECO:0000313" key="23">
    <source>
        <dbReference type="EMBL" id="KAJ0981861.1"/>
    </source>
</evidence>
<dbReference type="Pfam" id="PF00139">
    <property type="entry name" value="Lectin_legB"/>
    <property type="match status" value="1"/>
</dbReference>
<accession>A0A9D5CY54</accession>
<dbReference type="InterPro" id="IPR008271">
    <property type="entry name" value="Ser/Thr_kinase_AS"/>
</dbReference>
<evidence type="ECO:0000256" key="13">
    <source>
        <dbReference type="ARBA" id="ARBA00022989"/>
    </source>
</evidence>
<keyword evidence="12 19" id="KW-0067">ATP-binding</keyword>
<dbReference type="EMBL" id="JAGGNH010000002">
    <property type="protein sequence ID" value="KAJ0981861.1"/>
    <property type="molecule type" value="Genomic_DNA"/>
</dbReference>
<reference evidence="23" key="1">
    <citation type="submission" date="2021-03" db="EMBL/GenBank/DDBJ databases">
        <authorList>
            <person name="Li Z."/>
            <person name="Yang C."/>
        </authorList>
    </citation>
    <scope>NUCLEOTIDE SEQUENCE</scope>
    <source>
        <strain evidence="23">Dzin_1.0</strain>
        <tissue evidence="23">Leaf</tissue>
    </source>
</reference>
<dbReference type="InterPro" id="IPR017441">
    <property type="entry name" value="Protein_kinase_ATP_BS"/>
</dbReference>
<dbReference type="SUPFAM" id="SSF49899">
    <property type="entry name" value="Concanavalin A-like lectins/glucanases"/>
    <property type="match status" value="1"/>
</dbReference>
<evidence type="ECO:0000256" key="3">
    <source>
        <dbReference type="ARBA" id="ARBA00010217"/>
    </source>
</evidence>
<dbReference type="CDD" id="cd06899">
    <property type="entry name" value="lectin_legume_LecRK_Arcelin_ConA"/>
    <property type="match status" value="1"/>
</dbReference>
<dbReference type="Pfam" id="PF00069">
    <property type="entry name" value="Pkinase"/>
    <property type="match status" value="1"/>
</dbReference>
<feature type="transmembrane region" description="Helical" evidence="20">
    <location>
        <begin position="285"/>
        <end position="306"/>
    </location>
</feature>
<dbReference type="PROSITE" id="PS00108">
    <property type="entry name" value="PROTEIN_KINASE_ST"/>
    <property type="match status" value="1"/>
</dbReference>
<proteinExistence type="inferred from homology"/>
<dbReference type="Gene3D" id="3.30.200.20">
    <property type="entry name" value="Phosphorylase Kinase, domain 1"/>
    <property type="match status" value="1"/>
</dbReference>
<dbReference type="FunFam" id="1.10.510.10:FF:000108">
    <property type="entry name" value="L-type lectin-domain containing receptor kinase S.4"/>
    <property type="match status" value="1"/>
</dbReference>
<reference evidence="23" key="2">
    <citation type="journal article" date="2022" name="Hortic Res">
        <title>The genome of Dioscorea zingiberensis sheds light on the biosynthesis, origin and evolution of the medicinally important diosgenin saponins.</title>
        <authorList>
            <person name="Li Y."/>
            <person name="Tan C."/>
            <person name="Li Z."/>
            <person name="Guo J."/>
            <person name="Li S."/>
            <person name="Chen X."/>
            <person name="Wang C."/>
            <person name="Dai X."/>
            <person name="Yang H."/>
            <person name="Song W."/>
            <person name="Hou L."/>
            <person name="Xu J."/>
            <person name="Tong Z."/>
            <person name="Xu A."/>
            <person name="Yuan X."/>
            <person name="Wang W."/>
            <person name="Yang Q."/>
            <person name="Chen L."/>
            <person name="Sun Z."/>
            <person name="Wang K."/>
            <person name="Pan B."/>
            <person name="Chen J."/>
            <person name="Bao Y."/>
            <person name="Liu F."/>
            <person name="Qi X."/>
            <person name="Gang D.R."/>
            <person name="Wen J."/>
            <person name="Li J."/>
        </authorList>
    </citation>
    <scope>NUCLEOTIDE SEQUENCE</scope>
    <source>
        <strain evidence="23">Dzin_1.0</strain>
    </source>
</reference>
<evidence type="ECO:0000256" key="17">
    <source>
        <dbReference type="ARBA" id="ARBA00047899"/>
    </source>
</evidence>
<evidence type="ECO:0000256" key="12">
    <source>
        <dbReference type="ARBA" id="ARBA00022840"/>
    </source>
</evidence>
<dbReference type="GO" id="GO:0030246">
    <property type="term" value="F:carbohydrate binding"/>
    <property type="evidence" value="ECO:0007669"/>
    <property type="project" value="UniProtKB-KW"/>
</dbReference>
<keyword evidence="24" id="KW-1185">Reference proteome</keyword>
<dbReference type="AlphaFoldDB" id="A0A9D5CY54"/>
<comment type="caution">
    <text evidence="23">The sequence shown here is derived from an EMBL/GenBank/DDBJ whole genome shotgun (WGS) entry which is preliminary data.</text>
</comment>
<evidence type="ECO:0000256" key="14">
    <source>
        <dbReference type="ARBA" id="ARBA00023136"/>
    </source>
</evidence>
<gene>
    <name evidence="23" type="ORF">J5N97_010116</name>
</gene>
<keyword evidence="14 20" id="KW-0472">Membrane</keyword>
<dbReference type="FunFam" id="3.30.200.20:FF:000039">
    <property type="entry name" value="receptor-like protein kinase FERONIA"/>
    <property type="match status" value="1"/>
</dbReference>
<evidence type="ECO:0000256" key="11">
    <source>
        <dbReference type="ARBA" id="ARBA00022777"/>
    </source>
</evidence>
<evidence type="ECO:0000256" key="20">
    <source>
        <dbReference type="SAM" id="Phobius"/>
    </source>
</evidence>
<evidence type="ECO:0000256" key="10">
    <source>
        <dbReference type="ARBA" id="ARBA00022741"/>
    </source>
</evidence>
<dbReference type="GO" id="GO:0004674">
    <property type="term" value="F:protein serine/threonine kinase activity"/>
    <property type="evidence" value="ECO:0007669"/>
    <property type="project" value="UniProtKB-KW"/>
</dbReference>
<dbReference type="SUPFAM" id="SSF56112">
    <property type="entry name" value="Protein kinase-like (PK-like)"/>
    <property type="match status" value="1"/>
</dbReference>
<dbReference type="PROSITE" id="PS50011">
    <property type="entry name" value="PROTEIN_KINASE_DOM"/>
    <property type="match status" value="1"/>
</dbReference>
<evidence type="ECO:0000256" key="4">
    <source>
        <dbReference type="ARBA" id="ARBA00012513"/>
    </source>
</evidence>
<comment type="catalytic activity">
    <reaction evidence="18">
        <text>L-seryl-[protein] + ATP = O-phospho-L-seryl-[protein] + ADP + H(+)</text>
        <dbReference type="Rhea" id="RHEA:17989"/>
        <dbReference type="Rhea" id="RHEA-COMP:9863"/>
        <dbReference type="Rhea" id="RHEA-COMP:11604"/>
        <dbReference type="ChEBI" id="CHEBI:15378"/>
        <dbReference type="ChEBI" id="CHEBI:29999"/>
        <dbReference type="ChEBI" id="CHEBI:30616"/>
        <dbReference type="ChEBI" id="CHEBI:83421"/>
        <dbReference type="ChEBI" id="CHEBI:456216"/>
        <dbReference type="EC" id="2.7.11.1"/>
    </reaction>
</comment>
<keyword evidence="11" id="KW-0418">Kinase</keyword>
<evidence type="ECO:0000256" key="5">
    <source>
        <dbReference type="ARBA" id="ARBA00022527"/>
    </source>
</evidence>
<protein>
    <recommendedName>
        <fullName evidence="4">non-specific serine/threonine protein kinase</fullName>
        <ecNumber evidence="4">2.7.11.1</ecNumber>
    </recommendedName>
</protein>
<keyword evidence="10 19" id="KW-0547">Nucleotide-binding</keyword>
<evidence type="ECO:0000313" key="24">
    <source>
        <dbReference type="Proteomes" id="UP001085076"/>
    </source>
</evidence>
<feature type="chain" id="PRO_5039052244" description="non-specific serine/threonine protein kinase" evidence="21">
    <location>
        <begin position="18"/>
        <end position="622"/>
    </location>
</feature>
<evidence type="ECO:0000256" key="9">
    <source>
        <dbReference type="ARBA" id="ARBA00022734"/>
    </source>
</evidence>
<comment type="subcellular location">
    <subcellularLocation>
        <location evidence="1">Membrane</location>
        <topology evidence="1">Single-pass type I membrane protein</topology>
    </subcellularLocation>
</comment>
<dbReference type="GO" id="GO:0005524">
    <property type="term" value="F:ATP binding"/>
    <property type="evidence" value="ECO:0007669"/>
    <property type="project" value="UniProtKB-UniRule"/>
</dbReference>
<evidence type="ECO:0000256" key="8">
    <source>
        <dbReference type="ARBA" id="ARBA00022729"/>
    </source>
</evidence>